<reference evidence="3" key="2">
    <citation type="journal article" date="2023" name="Microbiol Resour">
        <title>Decontamination and Annotation of the Draft Genome Sequence of the Oomycete Lagenidium giganteum ARSEF 373.</title>
        <authorList>
            <person name="Morgan W.R."/>
            <person name="Tartar A."/>
        </authorList>
    </citation>
    <scope>NUCLEOTIDE SEQUENCE</scope>
    <source>
        <strain evidence="3">ARSEF 373</strain>
    </source>
</reference>
<feature type="compositionally biased region" description="Low complexity" evidence="1">
    <location>
        <begin position="1"/>
        <end position="15"/>
    </location>
</feature>
<keyword evidence="4" id="KW-1185">Reference proteome</keyword>
<protein>
    <recommendedName>
        <fullName evidence="2">DEP domain-containing protein</fullName>
    </recommendedName>
</protein>
<dbReference type="InterPro" id="IPR036388">
    <property type="entry name" value="WH-like_DNA-bd_sf"/>
</dbReference>
<evidence type="ECO:0000313" key="4">
    <source>
        <dbReference type="Proteomes" id="UP001146120"/>
    </source>
</evidence>
<feature type="compositionally biased region" description="Basic and acidic residues" evidence="1">
    <location>
        <begin position="126"/>
        <end position="136"/>
    </location>
</feature>
<dbReference type="PROSITE" id="PS50186">
    <property type="entry name" value="DEP"/>
    <property type="match status" value="1"/>
</dbReference>
<feature type="region of interest" description="Disordered" evidence="1">
    <location>
        <begin position="109"/>
        <end position="153"/>
    </location>
</feature>
<feature type="region of interest" description="Disordered" evidence="1">
    <location>
        <begin position="1"/>
        <end position="62"/>
    </location>
</feature>
<dbReference type="EMBL" id="DAKRPA010000072">
    <property type="protein sequence ID" value="DBA00004.1"/>
    <property type="molecule type" value="Genomic_DNA"/>
</dbReference>
<reference evidence="3" key="1">
    <citation type="submission" date="2022-11" db="EMBL/GenBank/DDBJ databases">
        <authorList>
            <person name="Morgan W.R."/>
            <person name="Tartar A."/>
        </authorList>
    </citation>
    <scope>NUCLEOTIDE SEQUENCE</scope>
    <source>
        <strain evidence="3">ARSEF 373</strain>
    </source>
</reference>
<gene>
    <name evidence="3" type="ORF">N0F65_002007</name>
</gene>
<comment type="caution">
    <text evidence="3">The sequence shown here is derived from an EMBL/GenBank/DDBJ whole genome shotgun (WGS) entry which is preliminary data.</text>
</comment>
<accession>A0AAV2Z351</accession>
<feature type="compositionally biased region" description="Low complexity" evidence="1">
    <location>
        <begin position="109"/>
        <end position="125"/>
    </location>
</feature>
<name>A0AAV2Z351_9STRA</name>
<dbReference type="Proteomes" id="UP001146120">
    <property type="component" value="Unassembled WGS sequence"/>
</dbReference>
<dbReference type="AlphaFoldDB" id="A0AAV2Z351"/>
<dbReference type="CDD" id="cd04371">
    <property type="entry name" value="DEP"/>
    <property type="match status" value="2"/>
</dbReference>
<sequence length="461" mass="50958">MTPKAGASAGAGAEARPPPHAPRAAAGHQTGARTSRNSIGGGGRASLELGNIQMMQRPRRASEDEIRALLERTTRALDKIVKIRESMEDFVDFSDYKTTKTVRIKSAKLGSARASSRTSASSLGTVKEHEQVDHTRTSPASSYGSTDASSISDERSSMMIVDGCSTASTHSSTGSLPEYGHKQTDGRLLDHSEEYDEDCESTISSSSVSAFKEARLERLKNIEISFHEGMPKEFFQAMARFLHASLEVKTRHSRFSFFKDAFVGSDAVRNLIGDGYAEDHPTALRYGNVLVKLGLIEHVSRTDDQLHNSKDNFYRFTKALDHGNGEFYGTDMNTRMSINANNYRESVVARESIASQTFDFEEASDQVHALVTDETLAVIAKVLHKVFERKNKLLFYKGYVGCFLGAEAVNVMRELRLATSLIDAIFIGQCLLDEGIIEPIATTVSSFQDKYIFYRLTKIRS</sequence>
<organism evidence="3 4">
    <name type="scientific">Lagenidium giganteum</name>
    <dbReference type="NCBI Taxonomy" id="4803"/>
    <lineage>
        <taxon>Eukaryota</taxon>
        <taxon>Sar</taxon>
        <taxon>Stramenopiles</taxon>
        <taxon>Oomycota</taxon>
        <taxon>Peronosporomycetes</taxon>
        <taxon>Pythiales</taxon>
        <taxon>Pythiaceae</taxon>
    </lineage>
</organism>
<dbReference type="SUPFAM" id="SSF46785">
    <property type="entry name" value="Winged helix' DNA-binding domain"/>
    <property type="match status" value="2"/>
</dbReference>
<evidence type="ECO:0000259" key="2">
    <source>
        <dbReference type="PROSITE" id="PS50186"/>
    </source>
</evidence>
<dbReference type="SMART" id="SM00049">
    <property type="entry name" value="DEP"/>
    <property type="match status" value="2"/>
</dbReference>
<dbReference type="GO" id="GO:0035556">
    <property type="term" value="P:intracellular signal transduction"/>
    <property type="evidence" value="ECO:0007669"/>
    <property type="project" value="InterPro"/>
</dbReference>
<feature type="compositionally biased region" description="Polar residues" evidence="1">
    <location>
        <begin position="137"/>
        <end position="151"/>
    </location>
</feature>
<dbReference type="Gene3D" id="1.10.10.10">
    <property type="entry name" value="Winged helix-like DNA-binding domain superfamily/Winged helix DNA-binding domain"/>
    <property type="match status" value="2"/>
</dbReference>
<dbReference type="Pfam" id="PF00610">
    <property type="entry name" value="DEP"/>
    <property type="match status" value="1"/>
</dbReference>
<evidence type="ECO:0000256" key="1">
    <source>
        <dbReference type="SAM" id="MobiDB-lite"/>
    </source>
</evidence>
<proteinExistence type="predicted"/>
<feature type="domain" description="DEP" evidence="2">
    <location>
        <begin position="242"/>
        <end position="318"/>
    </location>
</feature>
<dbReference type="InterPro" id="IPR036390">
    <property type="entry name" value="WH_DNA-bd_sf"/>
</dbReference>
<evidence type="ECO:0000313" key="3">
    <source>
        <dbReference type="EMBL" id="DBA00004.1"/>
    </source>
</evidence>
<dbReference type="InterPro" id="IPR000591">
    <property type="entry name" value="DEP_dom"/>
</dbReference>